<sequence length="384" mass="42766">MSMSAAVSALRAAGRQHISGSKLVARQATGSHVFQIEKYAHVRRMMANGEAMRSDKFTVGGHDWRVDCYPNGYQKHESFLSLYLNHISHAKTGDAMAKFQFSILDQAWKPSCIHDSTAAEGRRFSDTTDLSWGWEEFIKHEDLHKAEKYLKDDCLTVVCDVTVNGLSAEGHTEAAEPEPALLMTASPPFDLHGPLGEVIWNKQKPDVKIVAGGGETFAVHRWVLEARSPAFKEDLSLASAGGELRIDDMDANVCKAVLQFIYTDKLDLHLLRFIYREIPGTDLLEATRMAERLLVAADRYELEKLKQICETALLPTIRLSSVAATLALAERHRCPELKKACIQFLSSPGNLKALVETDGFEKMKTDCPSALLDLLVKHMVKQTQ</sequence>
<accession>A0ACD5YYY4</accession>
<keyword evidence="2" id="KW-1185">Reference proteome</keyword>
<evidence type="ECO:0000313" key="1">
    <source>
        <dbReference type="EnsemblPlants" id="AVESA.00010b.r2.6AG1061680.1.CDS.1"/>
    </source>
</evidence>
<name>A0ACD5YYY4_AVESA</name>
<protein>
    <submittedName>
        <fullName evidence="1">Uncharacterized protein</fullName>
    </submittedName>
</protein>
<reference evidence="1" key="2">
    <citation type="submission" date="2025-09" db="UniProtKB">
        <authorList>
            <consortium name="EnsemblPlants"/>
        </authorList>
    </citation>
    <scope>IDENTIFICATION</scope>
</reference>
<proteinExistence type="predicted"/>
<dbReference type="Proteomes" id="UP001732700">
    <property type="component" value="Chromosome 6A"/>
</dbReference>
<dbReference type="EnsemblPlants" id="AVESA.00010b.r2.6AG1061680.1">
    <property type="protein sequence ID" value="AVESA.00010b.r2.6AG1061680.1.CDS.1"/>
    <property type="gene ID" value="AVESA.00010b.r2.6AG1061680"/>
</dbReference>
<reference evidence="1" key="1">
    <citation type="submission" date="2021-05" db="EMBL/GenBank/DDBJ databases">
        <authorList>
            <person name="Scholz U."/>
            <person name="Mascher M."/>
            <person name="Fiebig A."/>
        </authorList>
    </citation>
    <scope>NUCLEOTIDE SEQUENCE [LARGE SCALE GENOMIC DNA]</scope>
</reference>
<organism evidence="1 2">
    <name type="scientific">Avena sativa</name>
    <name type="common">Oat</name>
    <dbReference type="NCBI Taxonomy" id="4498"/>
    <lineage>
        <taxon>Eukaryota</taxon>
        <taxon>Viridiplantae</taxon>
        <taxon>Streptophyta</taxon>
        <taxon>Embryophyta</taxon>
        <taxon>Tracheophyta</taxon>
        <taxon>Spermatophyta</taxon>
        <taxon>Magnoliopsida</taxon>
        <taxon>Liliopsida</taxon>
        <taxon>Poales</taxon>
        <taxon>Poaceae</taxon>
        <taxon>BOP clade</taxon>
        <taxon>Pooideae</taxon>
        <taxon>Poodae</taxon>
        <taxon>Poeae</taxon>
        <taxon>Poeae Chloroplast Group 1 (Aveneae type)</taxon>
        <taxon>Aveninae</taxon>
        <taxon>Avena</taxon>
    </lineage>
</organism>
<evidence type="ECO:0000313" key="2">
    <source>
        <dbReference type="Proteomes" id="UP001732700"/>
    </source>
</evidence>